<organism evidence="2 3">
    <name type="scientific">Candidatus Nomurabacteria bacterium RIFCSPHIGHO2_01_FULL_39_10</name>
    <dbReference type="NCBI Taxonomy" id="1801733"/>
    <lineage>
        <taxon>Bacteria</taxon>
        <taxon>Candidatus Nomuraibacteriota</taxon>
    </lineage>
</organism>
<accession>A0A1F6V5C5</accession>
<dbReference type="EMBL" id="MFTJ01000036">
    <property type="protein sequence ID" value="OGI64822.1"/>
    <property type="molecule type" value="Genomic_DNA"/>
</dbReference>
<reference evidence="2 3" key="1">
    <citation type="journal article" date="2016" name="Nat. Commun.">
        <title>Thousands of microbial genomes shed light on interconnected biogeochemical processes in an aquifer system.</title>
        <authorList>
            <person name="Anantharaman K."/>
            <person name="Brown C.T."/>
            <person name="Hug L.A."/>
            <person name="Sharon I."/>
            <person name="Castelle C.J."/>
            <person name="Probst A.J."/>
            <person name="Thomas B.C."/>
            <person name="Singh A."/>
            <person name="Wilkins M.J."/>
            <person name="Karaoz U."/>
            <person name="Brodie E.L."/>
            <person name="Williams K.H."/>
            <person name="Hubbard S.S."/>
            <person name="Banfield J.F."/>
        </authorList>
    </citation>
    <scope>NUCLEOTIDE SEQUENCE [LARGE SCALE GENOMIC DNA]</scope>
</reference>
<dbReference type="Pfam" id="PF01936">
    <property type="entry name" value="NYN"/>
    <property type="match status" value="1"/>
</dbReference>
<gene>
    <name evidence="2" type="ORF">A2642_02730</name>
</gene>
<dbReference type="PANTHER" id="PTHR35458:SF2">
    <property type="entry name" value="SLR0755 PROTEIN"/>
    <property type="match status" value="1"/>
</dbReference>
<comment type="caution">
    <text evidence="2">The sequence shown here is derived from an EMBL/GenBank/DDBJ whole genome shotgun (WGS) entry which is preliminary data.</text>
</comment>
<dbReference type="PANTHER" id="PTHR35458">
    <property type="entry name" value="SLR0755 PROTEIN"/>
    <property type="match status" value="1"/>
</dbReference>
<dbReference type="Gene3D" id="3.40.50.1010">
    <property type="entry name" value="5'-nuclease"/>
    <property type="match status" value="1"/>
</dbReference>
<evidence type="ECO:0000313" key="2">
    <source>
        <dbReference type="EMBL" id="OGI64822.1"/>
    </source>
</evidence>
<evidence type="ECO:0000313" key="3">
    <source>
        <dbReference type="Proteomes" id="UP000178700"/>
    </source>
</evidence>
<protein>
    <recommendedName>
        <fullName evidence="1">NYN domain-containing protein</fullName>
    </recommendedName>
</protein>
<dbReference type="GO" id="GO:0004540">
    <property type="term" value="F:RNA nuclease activity"/>
    <property type="evidence" value="ECO:0007669"/>
    <property type="project" value="InterPro"/>
</dbReference>
<evidence type="ECO:0000259" key="1">
    <source>
        <dbReference type="Pfam" id="PF01936"/>
    </source>
</evidence>
<dbReference type="InterPro" id="IPR047140">
    <property type="entry name" value="LabA"/>
</dbReference>
<dbReference type="AlphaFoldDB" id="A0A1F6V5C5"/>
<feature type="domain" description="NYN" evidence="1">
    <location>
        <begin position="20"/>
        <end position="144"/>
    </location>
</feature>
<sequence>MSSSVDQIKSRIMPTNTIAYIDASNLKFGIEQSGWNLDYKSFRSWLRDKFGVSRVILFMGLIPDNSDLYNFLQSIGYAISFKPTITSKEGKTKGNVDGELILAIAKDFYENKLESAVLVAGDGDYHCIVEFLKEKNVPVKIVSPNRKYLSLLLKRTNVPIIILDEFIESLRQK</sequence>
<dbReference type="InterPro" id="IPR021139">
    <property type="entry name" value="NYN"/>
</dbReference>
<proteinExistence type="predicted"/>
<dbReference type="Proteomes" id="UP000178700">
    <property type="component" value="Unassembled WGS sequence"/>
</dbReference>
<name>A0A1F6V5C5_9BACT</name>